<accession>A1RWU4</accession>
<sequence>MREENVVAISVDSGHEKQVVRDVLDLLFPYDVEVRVTGVSRGRVSLVTRIPAEDLRRIFRRYPVRHILKVKLLRKVLPLSSEVAQTLREIVSFFLEEGVKIRRISVRLEKVEGWSQSAYSLLMRELRTNGLLDSGGLLYAVETDGQAVFVFEVLFTRNPRVHSPTGLTP</sequence>
<organism evidence="1 2">
    <name type="scientific">Thermofilum pendens (strain DSM 2475 / Hrk 5)</name>
    <dbReference type="NCBI Taxonomy" id="368408"/>
    <lineage>
        <taxon>Archaea</taxon>
        <taxon>Thermoproteota</taxon>
        <taxon>Thermoprotei</taxon>
        <taxon>Thermofilales</taxon>
        <taxon>Thermofilaceae</taxon>
        <taxon>Thermofilum</taxon>
    </lineage>
</organism>
<dbReference type="AlphaFoldDB" id="A1RWU4"/>
<protein>
    <recommendedName>
        <fullName evidence="3">THUMP domain-containing protein</fullName>
    </recommendedName>
</protein>
<dbReference type="STRING" id="368408.Tpen_0264"/>
<name>A1RWU4_THEPD</name>
<keyword evidence="2" id="KW-1185">Reference proteome</keyword>
<dbReference type="GeneID" id="4601682"/>
<dbReference type="EnsemblBacteria" id="ABL77674">
    <property type="protein sequence ID" value="ABL77674"/>
    <property type="gene ID" value="Tpen_0264"/>
</dbReference>
<dbReference type="OrthoDB" id="384302at2157"/>
<proteinExistence type="predicted"/>
<evidence type="ECO:0000313" key="1">
    <source>
        <dbReference type="EMBL" id="ABL77674.1"/>
    </source>
</evidence>
<gene>
    <name evidence="1" type="ordered locus">Tpen_0264</name>
</gene>
<dbReference type="HOGENOM" id="CLU_1640053_0_0_2"/>
<evidence type="ECO:0008006" key="3">
    <source>
        <dbReference type="Google" id="ProtNLM"/>
    </source>
</evidence>
<evidence type="ECO:0000313" key="2">
    <source>
        <dbReference type="Proteomes" id="UP000000641"/>
    </source>
</evidence>
<reference evidence="2" key="1">
    <citation type="journal article" date="2008" name="J. Bacteriol.">
        <title>Genome sequence of Thermofilum pendens reveals an exceptional loss of biosynthetic pathways without genome reduction.</title>
        <authorList>
            <person name="Anderson I."/>
            <person name="Rodriguez J."/>
            <person name="Susanti D."/>
            <person name="Porat I."/>
            <person name="Reich C."/>
            <person name="Ulrich L.E."/>
            <person name="Elkins J.G."/>
            <person name="Mavromatis K."/>
            <person name="Lykidis A."/>
            <person name="Kim E."/>
            <person name="Thompson L.S."/>
            <person name="Nolan M."/>
            <person name="Land M."/>
            <person name="Copeland A."/>
            <person name="Lapidus A."/>
            <person name="Lucas S."/>
            <person name="Detter C."/>
            <person name="Zhulin I.B."/>
            <person name="Olsen G.J."/>
            <person name="Whitman W."/>
            <person name="Mukhopadhyay B."/>
            <person name="Bristow J."/>
            <person name="Kyrpides N."/>
        </authorList>
    </citation>
    <scope>NUCLEOTIDE SEQUENCE [LARGE SCALE GENOMIC DNA]</scope>
    <source>
        <strain evidence="2">DSM 2475 / Hrk 5</strain>
    </source>
</reference>
<dbReference type="RefSeq" id="WP_011751939.1">
    <property type="nucleotide sequence ID" value="NC_008698.1"/>
</dbReference>
<dbReference type="EMBL" id="CP000505">
    <property type="protein sequence ID" value="ABL77674.1"/>
    <property type="molecule type" value="Genomic_DNA"/>
</dbReference>
<dbReference type="KEGG" id="tpe:Tpen_0264"/>
<dbReference type="Proteomes" id="UP000000641">
    <property type="component" value="Chromosome"/>
</dbReference>